<comment type="caution">
    <text evidence="2">The sequence shown here is derived from an EMBL/GenBank/DDBJ whole genome shotgun (WGS) entry which is preliminary data.</text>
</comment>
<reference evidence="2" key="1">
    <citation type="journal article" date="2013" name="Environ. Microbiol.">
        <title>Microbiota from the distal guts of lean and obese adolescents exhibit partial functional redundancy besides clear differences in community structure.</title>
        <authorList>
            <person name="Ferrer M."/>
            <person name="Ruiz A."/>
            <person name="Lanza F."/>
            <person name="Haange S.B."/>
            <person name="Oberbach A."/>
            <person name="Till H."/>
            <person name="Bargiela R."/>
            <person name="Campoy C."/>
            <person name="Segura M.T."/>
            <person name="Richter M."/>
            <person name="von Bergen M."/>
            <person name="Seifert J."/>
            <person name="Suarez A."/>
        </authorList>
    </citation>
    <scope>NUCLEOTIDE SEQUENCE</scope>
</reference>
<keyword evidence="1" id="KW-0812">Transmembrane</keyword>
<protein>
    <submittedName>
        <fullName evidence="2">Uncharacterized protein</fullName>
    </submittedName>
</protein>
<gene>
    <name evidence="2" type="ORF">OBE_06321</name>
</gene>
<sequence length="126" mass="14330">RRITIGSYIFMAYITLLWSLIVIFALCYSDLAQGEDLLSGADWCFGLMPVVLWAAIIFAFLRIRTFTFDEAGFTVSYPLLFVRKRIAAEEIGCIEVFVKFCGKGLSFAYRVIHINLAGQRPENIMN</sequence>
<accession>K1T7X9</accession>
<evidence type="ECO:0000313" key="2">
    <source>
        <dbReference type="EMBL" id="EKC65703.1"/>
    </source>
</evidence>
<keyword evidence="1" id="KW-1133">Transmembrane helix</keyword>
<evidence type="ECO:0000256" key="1">
    <source>
        <dbReference type="SAM" id="Phobius"/>
    </source>
</evidence>
<dbReference type="AlphaFoldDB" id="K1T7X9"/>
<feature type="transmembrane region" description="Helical" evidence="1">
    <location>
        <begin position="40"/>
        <end position="61"/>
    </location>
</feature>
<feature type="non-terminal residue" evidence="2">
    <location>
        <position position="1"/>
    </location>
</feature>
<keyword evidence="1" id="KW-0472">Membrane</keyword>
<proteinExistence type="predicted"/>
<feature type="transmembrane region" description="Helical" evidence="1">
    <location>
        <begin position="7"/>
        <end position="28"/>
    </location>
</feature>
<organism evidence="2">
    <name type="scientific">human gut metagenome</name>
    <dbReference type="NCBI Taxonomy" id="408170"/>
    <lineage>
        <taxon>unclassified sequences</taxon>
        <taxon>metagenomes</taxon>
        <taxon>organismal metagenomes</taxon>
    </lineage>
</organism>
<dbReference type="EMBL" id="AJWZ01004344">
    <property type="protein sequence ID" value="EKC65703.1"/>
    <property type="molecule type" value="Genomic_DNA"/>
</dbReference>
<name>K1T7X9_9ZZZZ</name>